<feature type="non-terminal residue" evidence="2">
    <location>
        <position position="299"/>
    </location>
</feature>
<gene>
    <name evidence="2" type="ORF">Micbo1qcDRAFT_53390</name>
</gene>
<dbReference type="InParanoid" id="A0A136J7H4"/>
<organism evidence="2 3">
    <name type="scientific">Microdochium bolleyi</name>
    <dbReference type="NCBI Taxonomy" id="196109"/>
    <lineage>
        <taxon>Eukaryota</taxon>
        <taxon>Fungi</taxon>
        <taxon>Dikarya</taxon>
        <taxon>Ascomycota</taxon>
        <taxon>Pezizomycotina</taxon>
        <taxon>Sordariomycetes</taxon>
        <taxon>Xylariomycetidae</taxon>
        <taxon>Xylariales</taxon>
        <taxon>Microdochiaceae</taxon>
        <taxon>Microdochium</taxon>
    </lineage>
</organism>
<name>A0A136J7H4_9PEZI</name>
<dbReference type="Proteomes" id="UP000070501">
    <property type="component" value="Unassembled WGS sequence"/>
</dbReference>
<accession>A0A136J7H4</accession>
<reference evidence="3" key="1">
    <citation type="submission" date="2016-02" db="EMBL/GenBank/DDBJ databases">
        <title>Draft genome sequence of Microdochium bolleyi, a fungal endophyte of beachgrass.</title>
        <authorList>
            <consortium name="DOE Joint Genome Institute"/>
            <person name="David A.S."/>
            <person name="May G."/>
            <person name="Haridas S."/>
            <person name="Lim J."/>
            <person name="Wang M."/>
            <person name="Labutti K."/>
            <person name="Lipzen A."/>
            <person name="Barry K."/>
            <person name="Grigoriev I.V."/>
        </authorList>
    </citation>
    <scope>NUCLEOTIDE SEQUENCE [LARGE SCALE GENOMIC DNA]</scope>
    <source>
        <strain evidence="3">J235TASD1</strain>
    </source>
</reference>
<evidence type="ECO:0000313" key="2">
    <source>
        <dbReference type="EMBL" id="KXJ93120.1"/>
    </source>
</evidence>
<evidence type="ECO:0000313" key="3">
    <source>
        <dbReference type="Proteomes" id="UP000070501"/>
    </source>
</evidence>
<evidence type="ECO:0000256" key="1">
    <source>
        <dbReference type="SAM" id="MobiDB-lite"/>
    </source>
</evidence>
<feature type="compositionally biased region" description="Low complexity" evidence="1">
    <location>
        <begin position="110"/>
        <end position="129"/>
    </location>
</feature>
<dbReference type="EMBL" id="KQ964248">
    <property type="protein sequence ID" value="KXJ93120.1"/>
    <property type="molecule type" value="Genomic_DNA"/>
</dbReference>
<protein>
    <submittedName>
        <fullName evidence="2">Uncharacterized protein</fullName>
    </submittedName>
</protein>
<dbReference type="AlphaFoldDB" id="A0A136J7H4"/>
<sequence length="299" mass="32177">ASQLVTPFFVQVQTTTLLTKSPPQKYSRVRGGEGVSSLQIYSGHTDRTGNTKHHRLPAIHPPALPVGDYSKSPPAPPLPPSTLLLLLSSCSPRARHHRSPACSQNTDSIVPSTPTSTRTTARVVRVRPSPSREKLPRDGLPSPLPLPSRRDLGARCDVRARRLVTRVLLLHGDGDDRVGANRGRRGMNVAGVGDADDDDGDDEAIRRMAGVDCAPACAGREVAISSSSCRAAERSNCAIFLSFFLFSFVMCPCSLSVVLVCEEETVVVVVPCIWCSLRESNARYADKGTQEDTPGAVLM</sequence>
<proteinExistence type="predicted"/>
<feature type="region of interest" description="Disordered" evidence="1">
    <location>
        <begin position="94"/>
        <end position="148"/>
    </location>
</feature>
<feature type="non-terminal residue" evidence="2">
    <location>
        <position position="1"/>
    </location>
</feature>
<keyword evidence="3" id="KW-1185">Reference proteome</keyword>